<dbReference type="NCBIfam" id="NF006395">
    <property type="entry name" value="PRK08644.1"/>
    <property type="match status" value="1"/>
</dbReference>
<dbReference type="Proteomes" id="UP001321582">
    <property type="component" value="Plasmid pHIC"/>
</dbReference>
<keyword evidence="4" id="KW-1185">Reference proteome</keyword>
<dbReference type="Gene3D" id="3.40.50.720">
    <property type="entry name" value="NAD(P)-binding Rossmann-like Domain"/>
    <property type="match status" value="1"/>
</dbReference>
<dbReference type="EMBL" id="AP027060">
    <property type="protein sequence ID" value="BDU51555.1"/>
    <property type="molecule type" value="Genomic_DNA"/>
</dbReference>
<organism evidence="3 4">
    <name type="scientific">Haliovirga abyssi</name>
    <dbReference type="NCBI Taxonomy" id="2996794"/>
    <lineage>
        <taxon>Bacteria</taxon>
        <taxon>Fusobacteriati</taxon>
        <taxon>Fusobacteriota</taxon>
        <taxon>Fusobacteriia</taxon>
        <taxon>Fusobacteriales</taxon>
        <taxon>Haliovirgaceae</taxon>
        <taxon>Haliovirga</taxon>
    </lineage>
</organism>
<evidence type="ECO:0000313" key="3">
    <source>
        <dbReference type="EMBL" id="BDU51555.1"/>
    </source>
</evidence>
<dbReference type="NCBIfam" id="TIGR02354">
    <property type="entry name" value="thiF_fam2"/>
    <property type="match status" value="1"/>
</dbReference>
<dbReference type="RefSeq" id="WP_307905637.1">
    <property type="nucleotide sequence ID" value="NZ_AP027060.1"/>
</dbReference>
<accession>A0AAU9E4V0</accession>
<evidence type="ECO:0000313" key="4">
    <source>
        <dbReference type="Proteomes" id="UP001321582"/>
    </source>
</evidence>
<dbReference type="SUPFAM" id="SSF69572">
    <property type="entry name" value="Activating enzymes of the ubiquitin-like proteins"/>
    <property type="match status" value="1"/>
</dbReference>
<dbReference type="InterPro" id="IPR000594">
    <property type="entry name" value="ThiF_NAD_FAD-bd"/>
</dbReference>
<name>A0AAU9E4V0_9FUSO</name>
<gene>
    <name evidence="3" type="ORF">HLVA_21240</name>
</gene>
<dbReference type="AlphaFoldDB" id="A0AAU9E4V0"/>
<evidence type="ECO:0000259" key="2">
    <source>
        <dbReference type="Pfam" id="PF00899"/>
    </source>
</evidence>
<dbReference type="GO" id="GO:0061503">
    <property type="term" value="F:tRNA threonylcarbamoyladenosine dehydratase"/>
    <property type="evidence" value="ECO:0007669"/>
    <property type="project" value="TreeGrafter"/>
</dbReference>
<dbReference type="InterPro" id="IPR035985">
    <property type="entry name" value="Ubiquitin-activating_enz"/>
</dbReference>
<keyword evidence="3" id="KW-0614">Plasmid</keyword>
<reference evidence="3 4" key="1">
    <citation type="submission" date="2022-11" db="EMBL/GenBank/DDBJ databases">
        <title>Haliovirga abyssi gen. nov., sp. nov., a mesophilic fermentative bacterium isolated from the Iheya North hydrothermal field and the proposal of Haliovirgaceae fam. nov.</title>
        <authorList>
            <person name="Miyazaki U."/>
            <person name="Tame A."/>
            <person name="Miyazaki J."/>
            <person name="Takai K."/>
            <person name="Sawayama S."/>
            <person name="Kitajima M."/>
            <person name="Okamoto A."/>
            <person name="Nakagawa S."/>
        </authorList>
    </citation>
    <scope>NUCLEOTIDE SEQUENCE [LARGE SCALE GENOMIC DNA]</scope>
    <source>
        <strain evidence="3 4">IC12</strain>
        <plasmid evidence="3 4">pHIC</plasmid>
    </source>
</reference>
<geneLocation type="plasmid" evidence="3 4">
    <name>pHIC</name>
</geneLocation>
<feature type="domain" description="THIF-type NAD/FAD binding fold" evidence="2">
    <location>
        <begin position="2"/>
        <end position="169"/>
    </location>
</feature>
<dbReference type="InterPro" id="IPR045886">
    <property type="entry name" value="ThiF/MoeB/HesA"/>
</dbReference>
<dbReference type="Pfam" id="PF00899">
    <property type="entry name" value="ThiF"/>
    <property type="match status" value="1"/>
</dbReference>
<feature type="coiled-coil region" evidence="1">
    <location>
        <begin position="47"/>
        <end position="74"/>
    </location>
</feature>
<dbReference type="GO" id="GO:0061504">
    <property type="term" value="P:cyclic threonylcarbamoyladenosine biosynthetic process"/>
    <property type="evidence" value="ECO:0007669"/>
    <property type="project" value="TreeGrafter"/>
</dbReference>
<keyword evidence="1" id="KW-0175">Coiled coil</keyword>
<dbReference type="PANTHER" id="PTHR43267">
    <property type="entry name" value="TRNA THREONYLCARBAMOYLADENOSINE DEHYDRATASE"/>
    <property type="match status" value="1"/>
</dbReference>
<dbReference type="KEGG" id="haby:HLVA_21240"/>
<protein>
    <submittedName>
        <fullName evidence="3">Thiamine biosynthesis protein ThiF</fullName>
    </submittedName>
</protein>
<dbReference type="GO" id="GO:0008641">
    <property type="term" value="F:ubiquitin-like modifier activating enzyme activity"/>
    <property type="evidence" value="ECO:0007669"/>
    <property type="project" value="InterPro"/>
</dbReference>
<proteinExistence type="predicted"/>
<dbReference type="InterPro" id="IPR012729">
    <property type="entry name" value="ThiF_fam2"/>
</dbReference>
<dbReference type="PANTHER" id="PTHR43267:SF3">
    <property type="entry name" value="THIF PROTEIN"/>
    <property type="match status" value="1"/>
</dbReference>
<sequence>MIGIAGVGGIGSNVAVNLVRSGITKLKIVDFDKIDISNLNRQFYFENQIGKNKVEALKENLLKINNRLEIITINKKIVNENIEEIFNDCNIIVEGFDSKYYKAMLVEKFIDNKDLIVSASGIADNDVENIKVKKIQNSCYIVGDLEKDVENYKTFSTKVNIVAAIMANIILEKGDFYEKNL</sequence>
<evidence type="ECO:0000256" key="1">
    <source>
        <dbReference type="SAM" id="Coils"/>
    </source>
</evidence>